<dbReference type="InterPro" id="IPR036770">
    <property type="entry name" value="Ankyrin_rpt-contain_sf"/>
</dbReference>
<proteinExistence type="predicted"/>
<evidence type="ECO:0000313" key="4">
    <source>
        <dbReference type="Ensembl" id="ENSAMXP00005016147.1"/>
    </source>
</evidence>
<reference evidence="4" key="1">
    <citation type="submission" date="2025-08" db="UniProtKB">
        <authorList>
            <consortium name="Ensembl"/>
        </authorList>
    </citation>
    <scope>IDENTIFICATION</scope>
</reference>
<evidence type="ECO:0000256" key="3">
    <source>
        <dbReference type="PROSITE-ProRule" id="PRU00023"/>
    </source>
</evidence>
<keyword evidence="1" id="KW-0677">Repeat</keyword>
<dbReference type="SUPFAM" id="SSF48403">
    <property type="entry name" value="Ankyrin repeat"/>
    <property type="match status" value="1"/>
</dbReference>
<dbReference type="Gene3D" id="1.25.40.20">
    <property type="entry name" value="Ankyrin repeat-containing domain"/>
    <property type="match status" value="1"/>
</dbReference>
<evidence type="ECO:0000256" key="2">
    <source>
        <dbReference type="ARBA" id="ARBA00023043"/>
    </source>
</evidence>
<feature type="repeat" description="ANK" evidence="3">
    <location>
        <begin position="13"/>
        <end position="45"/>
    </location>
</feature>
<evidence type="ECO:0000256" key="1">
    <source>
        <dbReference type="ARBA" id="ARBA00022737"/>
    </source>
</evidence>
<dbReference type="InterPro" id="IPR002110">
    <property type="entry name" value="Ankyrin_rpt"/>
</dbReference>
<dbReference type="Pfam" id="PF12796">
    <property type="entry name" value="Ank_2"/>
    <property type="match status" value="1"/>
</dbReference>
<protein>
    <submittedName>
        <fullName evidence="4">Uncharacterized protein</fullName>
    </submittedName>
</protein>
<accession>A0A8B9HQD2</accession>
<name>A0A8B9HQD2_ASTMX</name>
<dbReference type="SMART" id="SM00248">
    <property type="entry name" value="ANK"/>
    <property type="match status" value="2"/>
</dbReference>
<dbReference type="AlphaFoldDB" id="A0A8B9HQD2"/>
<dbReference type="PANTHER" id="PTHR24171">
    <property type="entry name" value="ANKYRIN REPEAT DOMAIN-CONTAINING PROTEIN 39-RELATED"/>
    <property type="match status" value="1"/>
</dbReference>
<feature type="repeat" description="ANK" evidence="3">
    <location>
        <begin position="45"/>
        <end position="77"/>
    </location>
</feature>
<evidence type="ECO:0000313" key="5">
    <source>
        <dbReference type="Proteomes" id="UP000694621"/>
    </source>
</evidence>
<dbReference type="PROSITE" id="PS50297">
    <property type="entry name" value="ANK_REP_REGION"/>
    <property type="match status" value="1"/>
</dbReference>
<dbReference type="Proteomes" id="UP000694621">
    <property type="component" value="Unplaced"/>
</dbReference>
<sequence length="89" mass="9434">LSAGLWSLEYKRELTSPLCIAAAQGFTECLQYLLEHGAHPNLSAGGKAALHEACANGNTDCVELLLDHGANPNQLTEDGLSAVCKWPVD</sequence>
<dbReference type="PROSITE" id="PS50088">
    <property type="entry name" value="ANK_REPEAT"/>
    <property type="match status" value="2"/>
</dbReference>
<keyword evidence="2 3" id="KW-0040">ANK repeat</keyword>
<dbReference type="Ensembl" id="ENSAMXT00005017828.1">
    <property type="protein sequence ID" value="ENSAMXP00005016147.1"/>
    <property type="gene ID" value="ENSAMXG00005008453.1"/>
</dbReference>
<organism evidence="4 5">
    <name type="scientific">Astyanax mexicanus</name>
    <name type="common">Blind cave fish</name>
    <name type="synonym">Astyanax fasciatus mexicanus</name>
    <dbReference type="NCBI Taxonomy" id="7994"/>
    <lineage>
        <taxon>Eukaryota</taxon>
        <taxon>Metazoa</taxon>
        <taxon>Chordata</taxon>
        <taxon>Craniata</taxon>
        <taxon>Vertebrata</taxon>
        <taxon>Euteleostomi</taxon>
        <taxon>Actinopterygii</taxon>
        <taxon>Neopterygii</taxon>
        <taxon>Teleostei</taxon>
        <taxon>Ostariophysi</taxon>
        <taxon>Characiformes</taxon>
        <taxon>Characoidei</taxon>
        <taxon>Acestrorhamphidae</taxon>
        <taxon>Acestrorhamphinae</taxon>
        <taxon>Astyanax</taxon>
    </lineage>
</organism>